<organism evidence="1 2">
    <name type="scientific">Streptomyces lichenis</name>
    <dbReference type="NCBI Taxonomy" id="2306967"/>
    <lineage>
        <taxon>Bacteria</taxon>
        <taxon>Bacillati</taxon>
        <taxon>Actinomycetota</taxon>
        <taxon>Actinomycetes</taxon>
        <taxon>Kitasatosporales</taxon>
        <taxon>Streptomycetaceae</taxon>
        <taxon>Streptomyces</taxon>
    </lineage>
</organism>
<keyword evidence="2" id="KW-1185">Reference proteome</keyword>
<sequence>MKTTKTAKPATATAVIRATANPRRTTLMHLDGTAGLERGAQPEFALELPAATANPRRTILMEAPEAFRLPQSEVAPAV</sequence>
<dbReference type="EMBL" id="JALPTH010000005">
    <property type="protein sequence ID" value="MCK8677039.1"/>
    <property type="molecule type" value="Genomic_DNA"/>
</dbReference>
<proteinExistence type="predicted"/>
<dbReference type="RefSeq" id="WP_248632554.1">
    <property type="nucleotide sequence ID" value="NZ_JALPTH010000005.1"/>
</dbReference>
<protein>
    <submittedName>
        <fullName evidence="1">Uncharacterized protein</fullName>
    </submittedName>
</protein>
<gene>
    <name evidence="1" type="ORF">M1O15_06450</name>
</gene>
<name>A0ABT0I6U6_9ACTN</name>
<comment type="caution">
    <text evidence="1">The sequence shown here is derived from an EMBL/GenBank/DDBJ whole genome shotgun (WGS) entry which is preliminary data.</text>
</comment>
<accession>A0ABT0I6U6</accession>
<dbReference type="Proteomes" id="UP001522868">
    <property type="component" value="Unassembled WGS sequence"/>
</dbReference>
<evidence type="ECO:0000313" key="1">
    <source>
        <dbReference type="EMBL" id="MCK8677039.1"/>
    </source>
</evidence>
<reference evidence="1 2" key="1">
    <citation type="submission" date="2022-04" db="EMBL/GenBank/DDBJ databases">
        <title>Streptomyces sp. nov. LCR6-01 isolated from Lichen of Dirinaria sp.</title>
        <authorList>
            <person name="Kanchanasin P."/>
            <person name="Tanasupawat S."/>
            <person name="Phongsopitanun W."/>
        </authorList>
    </citation>
    <scope>NUCLEOTIDE SEQUENCE [LARGE SCALE GENOMIC DNA]</scope>
    <source>
        <strain evidence="1 2">LCR6-01</strain>
    </source>
</reference>
<evidence type="ECO:0000313" key="2">
    <source>
        <dbReference type="Proteomes" id="UP001522868"/>
    </source>
</evidence>